<feature type="region of interest" description="Disordered" evidence="5">
    <location>
        <begin position="1"/>
        <end position="49"/>
    </location>
</feature>
<comment type="subcellular location">
    <subcellularLocation>
        <location evidence="1">Nucleus</location>
    </subcellularLocation>
</comment>
<dbReference type="PANTHER" id="PTHR46261:SF1">
    <property type="entry name" value="HIGH MOBILITY GROUP B PROTEIN 1"/>
    <property type="match status" value="1"/>
</dbReference>
<dbReference type="SMART" id="SM00398">
    <property type="entry name" value="HMG"/>
    <property type="match status" value="1"/>
</dbReference>
<dbReference type="InterPro" id="IPR031061">
    <property type="entry name" value="HMGB_plant"/>
</dbReference>
<dbReference type="SUPFAM" id="SSF47095">
    <property type="entry name" value="HMG-box"/>
    <property type="match status" value="1"/>
</dbReference>
<dbReference type="Gene3D" id="1.10.30.10">
    <property type="entry name" value="High mobility group box domain"/>
    <property type="match status" value="1"/>
</dbReference>
<comment type="caution">
    <text evidence="7">The sequence shown here is derived from an EMBL/GenBank/DDBJ whole genome shotgun (WGS) entry which is preliminary data.</text>
</comment>
<keyword evidence="8" id="KW-1185">Reference proteome</keyword>
<evidence type="ECO:0000313" key="7">
    <source>
        <dbReference type="EMBL" id="KAH7441685.1"/>
    </source>
</evidence>
<evidence type="ECO:0000256" key="3">
    <source>
        <dbReference type="ARBA" id="ARBA00023242"/>
    </source>
</evidence>
<feature type="domain" description="HMG box" evidence="6">
    <location>
        <begin position="45"/>
        <end position="114"/>
    </location>
</feature>
<dbReference type="PANTHER" id="PTHR46261">
    <property type="entry name" value="HIGH MOBILITY GROUP B PROTEIN 4-RELATED"/>
    <property type="match status" value="1"/>
</dbReference>
<dbReference type="GO" id="GO:0003677">
    <property type="term" value="F:DNA binding"/>
    <property type="evidence" value="ECO:0007669"/>
    <property type="project" value="UniProtKB-UniRule"/>
</dbReference>
<dbReference type="AlphaFoldDB" id="A0A8T2V7I0"/>
<feature type="DNA-binding region" description="HMG box" evidence="4">
    <location>
        <begin position="45"/>
        <end position="114"/>
    </location>
</feature>
<dbReference type="InterPro" id="IPR009071">
    <property type="entry name" value="HMG_box_dom"/>
</dbReference>
<gene>
    <name evidence="7" type="ORF">KP509_03G049000</name>
</gene>
<evidence type="ECO:0000259" key="6">
    <source>
        <dbReference type="PROSITE" id="PS50118"/>
    </source>
</evidence>
<evidence type="ECO:0000256" key="1">
    <source>
        <dbReference type="ARBA" id="ARBA00004123"/>
    </source>
</evidence>
<organism evidence="7 8">
    <name type="scientific">Ceratopteris richardii</name>
    <name type="common">Triangle waterfern</name>
    <dbReference type="NCBI Taxonomy" id="49495"/>
    <lineage>
        <taxon>Eukaryota</taxon>
        <taxon>Viridiplantae</taxon>
        <taxon>Streptophyta</taxon>
        <taxon>Embryophyta</taxon>
        <taxon>Tracheophyta</taxon>
        <taxon>Polypodiopsida</taxon>
        <taxon>Polypodiidae</taxon>
        <taxon>Polypodiales</taxon>
        <taxon>Pteridineae</taxon>
        <taxon>Pteridaceae</taxon>
        <taxon>Parkerioideae</taxon>
        <taxon>Ceratopteris</taxon>
    </lineage>
</organism>
<dbReference type="GO" id="GO:0005634">
    <property type="term" value="C:nucleus"/>
    <property type="evidence" value="ECO:0007669"/>
    <property type="project" value="UniProtKB-SubCell"/>
</dbReference>
<feature type="compositionally biased region" description="Basic residues" evidence="5">
    <location>
        <begin position="26"/>
        <end position="37"/>
    </location>
</feature>
<accession>A0A8T2V7I0</accession>
<dbReference type="Proteomes" id="UP000825935">
    <property type="component" value="Chromosome 3"/>
</dbReference>
<feature type="compositionally biased region" description="Polar residues" evidence="5">
    <location>
        <begin position="111"/>
        <end position="120"/>
    </location>
</feature>
<feature type="compositionally biased region" description="Basic and acidic residues" evidence="5">
    <location>
        <begin position="1"/>
        <end position="14"/>
    </location>
</feature>
<evidence type="ECO:0000256" key="4">
    <source>
        <dbReference type="PROSITE-ProRule" id="PRU00267"/>
    </source>
</evidence>
<feature type="compositionally biased region" description="Acidic residues" evidence="5">
    <location>
        <begin position="129"/>
        <end position="138"/>
    </location>
</feature>
<proteinExistence type="predicted"/>
<dbReference type="PROSITE" id="PS50118">
    <property type="entry name" value="HMG_BOX_2"/>
    <property type="match status" value="1"/>
</dbReference>
<feature type="region of interest" description="Disordered" evidence="5">
    <location>
        <begin position="108"/>
        <end position="153"/>
    </location>
</feature>
<name>A0A8T2V7I0_CERRI</name>
<keyword evidence="3 4" id="KW-0539">Nucleus</keyword>
<reference evidence="7" key="1">
    <citation type="submission" date="2021-08" db="EMBL/GenBank/DDBJ databases">
        <title>WGS assembly of Ceratopteris richardii.</title>
        <authorList>
            <person name="Marchant D.B."/>
            <person name="Chen G."/>
            <person name="Jenkins J."/>
            <person name="Shu S."/>
            <person name="Leebens-Mack J."/>
            <person name="Grimwood J."/>
            <person name="Schmutz J."/>
            <person name="Soltis P."/>
            <person name="Soltis D."/>
            <person name="Chen Z.-H."/>
        </authorList>
    </citation>
    <scope>NUCLEOTIDE SEQUENCE</scope>
    <source>
        <strain evidence="7">Whitten #5841</strain>
        <tissue evidence="7">Leaf</tissue>
    </source>
</reference>
<dbReference type="OrthoDB" id="1919336at2759"/>
<dbReference type="OMA" id="DVWNNTA"/>
<keyword evidence="2 4" id="KW-0238">DNA-binding</keyword>
<evidence type="ECO:0000313" key="8">
    <source>
        <dbReference type="Proteomes" id="UP000825935"/>
    </source>
</evidence>
<dbReference type="Pfam" id="PF00505">
    <property type="entry name" value="HMG_box"/>
    <property type="match status" value="1"/>
</dbReference>
<evidence type="ECO:0000256" key="2">
    <source>
        <dbReference type="ARBA" id="ARBA00023125"/>
    </source>
</evidence>
<dbReference type="CDD" id="cd22005">
    <property type="entry name" value="HMG-box_AtHMGB1-like"/>
    <property type="match status" value="1"/>
</dbReference>
<sequence>MKLVDAKRASDKNANRNAQLSVKEQKARKRQAKKERKAKMDPNKPKRPPTAFFIYLEEFRKAFKEEHPDVKGVAVVGKACGDKWKEMTDDEKAPYVAKANQKREEYEKALSSYNQKQTVGGRNGLKDAEDIEDDDGGSEEMQSLHFNKTGFFI</sequence>
<protein>
    <recommendedName>
        <fullName evidence="6">HMG box domain-containing protein</fullName>
    </recommendedName>
</protein>
<dbReference type="EMBL" id="CM035408">
    <property type="protein sequence ID" value="KAH7441685.1"/>
    <property type="molecule type" value="Genomic_DNA"/>
</dbReference>
<dbReference type="InterPro" id="IPR036910">
    <property type="entry name" value="HMG_box_dom_sf"/>
</dbReference>
<evidence type="ECO:0000256" key="5">
    <source>
        <dbReference type="SAM" id="MobiDB-lite"/>
    </source>
</evidence>